<feature type="compositionally biased region" description="Basic and acidic residues" evidence="1">
    <location>
        <begin position="104"/>
        <end position="127"/>
    </location>
</feature>
<feature type="compositionally biased region" description="Pro residues" evidence="1">
    <location>
        <begin position="90"/>
        <end position="101"/>
    </location>
</feature>
<sequence>MTFLILLVMLVVLTACFSLLLPGMDPAGRAIVSAAAAVCILTLIAQAMLTFGLWSPGAGLVVAGVVCALLAGTGRVLHPRSARPAAPSRPAAPPAPEPQPEPAKITRHDGVPLPKRSEDGEEWIYRS</sequence>
<evidence type="ECO:0000313" key="3">
    <source>
        <dbReference type="EMBL" id="RAY12330.1"/>
    </source>
</evidence>
<dbReference type="Proteomes" id="UP000251891">
    <property type="component" value="Unassembled WGS sequence"/>
</dbReference>
<protein>
    <submittedName>
        <fullName evidence="3">Uncharacterized protein</fullName>
    </submittedName>
</protein>
<evidence type="ECO:0000256" key="2">
    <source>
        <dbReference type="SAM" id="Phobius"/>
    </source>
</evidence>
<feature type="region of interest" description="Disordered" evidence="1">
    <location>
        <begin position="78"/>
        <end position="127"/>
    </location>
</feature>
<comment type="caution">
    <text evidence="3">The sequence shown here is derived from an EMBL/GenBank/DDBJ whole genome shotgun (WGS) entry which is preliminary data.</text>
</comment>
<dbReference type="RefSeq" id="WP_111870387.1">
    <property type="nucleotide sequence ID" value="NZ_QLYX01000013.1"/>
</dbReference>
<evidence type="ECO:0000313" key="4">
    <source>
        <dbReference type="Proteomes" id="UP000251891"/>
    </source>
</evidence>
<keyword evidence="2" id="KW-0812">Transmembrane</keyword>
<dbReference type="EMBL" id="QLYX01000013">
    <property type="protein sequence ID" value="RAY12330.1"/>
    <property type="molecule type" value="Genomic_DNA"/>
</dbReference>
<organism evidence="3 4">
    <name type="scientific">Actinomadura craniellae</name>
    <dbReference type="NCBI Taxonomy" id="2231787"/>
    <lineage>
        <taxon>Bacteria</taxon>
        <taxon>Bacillati</taxon>
        <taxon>Actinomycetota</taxon>
        <taxon>Actinomycetes</taxon>
        <taxon>Streptosporangiales</taxon>
        <taxon>Thermomonosporaceae</taxon>
        <taxon>Actinomadura</taxon>
    </lineage>
</organism>
<evidence type="ECO:0000256" key="1">
    <source>
        <dbReference type="SAM" id="MobiDB-lite"/>
    </source>
</evidence>
<accession>A0A365GZS8</accession>
<feature type="transmembrane region" description="Helical" evidence="2">
    <location>
        <begin position="53"/>
        <end position="73"/>
    </location>
</feature>
<reference evidence="3 4" key="1">
    <citation type="submission" date="2018-06" db="EMBL/GenBank/DDBJ databases">
        <title>Actinomadura craniellae sp. nov. isolated from marine sponge Craniella sp.</title>
        <authorList>
            <person name="Li L."/>
            <person name="Xu Q.H."/>
            <person name="Lin H.W."/>
            <person name="Lu Y.H."/>
        </authorList>
    </citation>
    <scope>NUCLEOTIDE SEQUENCE [LARGE SCALE GENOMIC DNA]</scope>
    <source>
        <strain evidence="3 4">LHW63021</strain>
    </source>
</reference>
<proteinExistence type="predicted"/>
<dbReference type="AlphaFoldDB" id="A0A365GZS8"/>
<keyword evidence="4" id="KW-1185">Reference proteome</keyword>
<keyword evidence="2" id="KW-0472">Membrane</keyword>
<keyword evidence="2" id="KW-1133">Transmembrane helix</keyword>
<name>A0A365GZS8_9ACTN</name>
<gene>
    <name evidence="3" type="ORF">DPM19_24560</name>
</gene>